<dbReference type="OrthoDB" id="5878011at2759"/>
<feature type="compositionally biased region" description="Polar residues" evidence="1">
    <location>
        <begin position="471"/>
        <end position="493"/>
    </location>
</feature>
<protein>
    <submittedName>
        <fullName evidence="2">Uncharacterized protein</fullName>
    </submittedName>
</protein>
<dbReference type="Proteomes" id="UP000783686">
    <property type="component" value="Unassembled WGS sequence"/>
</dbReference>
<dbReference type="Proteomes" id="UP000614601">
    <property type="component" value="Unassembled WGS sequence"/>
</dbReference>
<comment type="caution">
    <text evidence="2">The sequence shown here is derived from an EMBL/GenBank/DDBJ whole genome shotgun (WGS) entry which is preliminary data.</text>
</comment>
<feature type="compositionally biased region" description="Basic and acidic residues" evidence="1">
    <location>
        <begin position="538"/>
        <end position="550"/>
    </location>
</feature>
<proteinExistence type="predicted"/>
<organism evidence="2 3">
    <name type="scientific">Bursaphelenchus okinawaensis</name>
    <dbReference type="NCBI Taxonomy" id="465554"/>
    <lineage>
        <taxon>Eukaryota</taxon>
        <taxon>Metazoa</taxon>
        <taxon>Ecdysozoa</taxon>
        <taxon>Nematoda</taxon>
        <taxon>Chromadorea</taxon>
        <taxon>Rhabditida</taxon>
        <taxon>Tylenchina</taxon>
        <taxon>Tylenchomorpha</taxon>
        <taxon>Aphelenchoidea</taxon>
        <taxon>Aphelenchoididae</taxon>
        <taxon>Bursaphelenchus</taxon>
    </lineage>
</organism>
<accession>A0A811JQI7</accession>
<feature type="compositionally biased region" description="Basic and acidic residues" evidence="1">
    <location>
        <begin position="558"/>
        <end position="571"/>
    </location>
</feature>
<name>A0A811JQI7_9BILA</name>
<feature type="compositionally biased region" description="Low complexity" evidence="1">
    <location>
        <begin position="362"/>
        <end position="373"/>
    </location>
</feature>
<feature type="compositionally biased region" description="Polar residues" evidence="1">
    <location>
        <begin position="422"/>
        <end position="440"/>
    </location>
</feature>
<reference evidence="2" key="1">
    <citation type="submission" date="2020-09" db="EMBL/GenBank/DDBJ databases">
        <authorList>
            <person name="Kikuchi T."/>
        </authorList>
    </citation>
    <scope>NUCLEOTIDE SEQUENCE</scope>
    <source>
        <strain evidence="2">SH1</strain>
    </source>
</reference>
<evidence type="ECO:0000313" key="3">
    <source>
        <dbReference type="Proteomes" id="UP000614601"/>
    </source>
</evidence>
<dbReference type="EMBL" id="CAJFCW020000001">
    <property type="protein sequence ID" value="CAG9078095.1"/>
    <property type="molecule type" value="Genomic_DNA"/>
</dbReference>
<dbReference type="EMBL" id="CAJFDH010000001">
    <property type="protein sequence ID" value="CAD5205564.1"/>
    <property type="molecule type" value="Genomic_DNA"/>
</dbReference>
<dbReference type="AlphaFoldDB" id="A0A811JQI7"/>
<feature type="region of interest" description="Disordered" evidence="1">
    <location>
        <begin position="71"/>
        <end position="100"/>
    </location>
</feature>
<keyword evidence="3" id="KW-1185">Reference proteome</keyword>
<feature type="compositionally biased region" description="Polar residues" evidence="1">
    <location>
        <begin position="374"/>
        <end position="410"/>
    </location>
</feature>
<sequence length="613" mass="70230">MSKQKNQPMMKVSFKVDVTTNGSHNGLLITTGIQNGTTSKIQSFGFAGAPRIEEIQSLAGSTMSLPNAITARPQSSSVGDVSYEQNERSNSRSYVKSTTPTQLSTSVNVIDDLTSRDFKLNTFEKPQEYVLKDTNTTTTTVEVFRATNEDNTDFYQLPPQPKDEQQRFTYVPARGPPYERFETAETKFPSRAGRSVSPGKTVQWNENPEIFEMNSNYSDRTEKTIREEEKITRTISPSVPYTVTSPTPTTSTQVEIHRTSSKYDSTATITPPKVYTEVSTSNVQPLYPIENSGIGLSHTEPKTELDEDGYATLNRGSQTNLSDLYAPILHYADPEDQAAHSSRIKSENPYVTPRISRPRYPQNRSQNAQNQSQYPQNRPVSSEYRPSSRNVPIQYQGRPSDQTINTNYGSSRPYDGGDWRGYTTQPNNSNLVSRGTNPIQHPSELKYSPSYLKHNLQPLNQPLLQPTPSQKLDQQQYKPSQRPNQQQHTTSRQFDQRISQRPDLQQYTPSQHQPRSLHRTKRAFSASPDYIIPSNQHRRVDNQQEIPHERQSRRRRNEKQEVLREWERELSRSPSPWRPYTPEKVPDRYRSLSREPYRLYETRDCLGRVVGQL</sequence>
<evidence type="ECO:0000313" key="2">
    <source>
        <dbReference type="EMBL" id="CAD5205564.1"/>
    </source>
</evidence>
<feature type="region of interest" description="Disordered" evidence="1">
    <location>
        <begin position="238"/>
        <end position="265"/>
    </location>
</feature>
<feature type="compositionally biased region" description="Low complexity" evidence="1">
    <location>
        <begin position="238"/>
        <end position="252"/>
    </location>
</feature>
<gene>
    <name evidence="2" type="ORF">BOKJ2_LOCUS248</name>
</gene>
<feature type="compositionally biased region" description="Polar residues" evidence="1">
    <location>
        <begin position="501"/>
        <end position="514"/>
    </location>
</feature>
<evidence type="ECO:0000256" key="1">
    <source>
        <dbReference type="SAM" id="MobiDB-lite"/>
    </source>
</evidence>
<feature type="compositionally biased region" description="Low complexity" evidence="1">
    <location>
        <begin position="459"/>
        <end position="470"/>
    </location>
</feature>
<feature type="region of interest" description="Disordered" evidence="1">
    <location>
        <begin position="459"/>
        <end position="578"/>
    </location>
</feature>
<feature type="compositionally biased region" description="Polar residues" evidence="1">
    <location>
        <begin position="91"/>
        <end position="100"/>
    </location>
</feature>
<feature type="region of interest" description="Disordered" evidence="1">
    <location>
        <begin position="336"/>
        <end position="445"/>
    </location>
</feature>